<proteinExistence type="predicted"/>
<name>A0A1N6EUW7_9RHOB</name>
<keyword evidence="3" id="KW-1185">Reference proteome</keyword>
<dbReference type="AlphaFoldDB" id="A0A1N6EUW7"/>
<sequence length="117" mass="12967">MTEISTLERRLTAAMDRIGAAVASYDSKLAGPSPEEMRRLEAQVLQLRQALEAEQTANSQLRERIDAMKALKERQQDRIAELEEAEAALRARQAEDREELDAVIAALEPLLGEAAHG</sequence>
<gene>
    <name evidence="2" type="ORF">SAMN05444002_1122</name>
</gene>
<evidence type="ECO:0000313" key="3">
    <source>
        <dbReference type="Proteomes" id="UP000184932"/>
    </source>
</evidence>
<organism evidence="2 3">
    <name type="scientific">Vannielia litorea</name>
    <dbReference type="NCBI Taxonomy" id="1217970"/>
    <lineage>
        <taxon>Bacteria</taxon>
        <taxon>Pseudomonadati</taxon>
        <taxon>Pseudomonadota</taxon>
        <taxon>Alphaproteobacteria</taxon>
        <taxon>Rhodobacterales</taxon>
        <taxon>Paracoccaceae</taxon>
        <taxon>Vannielia</taxon>
    </lineage>
</organism>
<evidence type="ECO:0000313" key="2">
    <source>
        <dbReference type="EMBL" id="SIN86797.1"/>
    </source>
</evidence>
<dbReference type="EMBL" id="FSRL01000001">
    <property type="protein sequence ID" value="SIN86797.1"/>
    <property type="molecule type" value="Genomic_DNA"/>
</dbReference>
<feature type="coiled-coil region" evidence="1">
    <location>
        <begin position="37"/>
        <end position="99"/>
    </location>
</feature>
<dbReference type="STRING" id="1217970.SAMN05444002_1122"/>
<accession>A0A1N6EUW7</accession>
<keyword evidence="1" id="KW-0175">Coiled coil</keyword>
<evidence type="ECO:0000256" key="1">
    <source>
        <dbReference type="SAM" id="Coils"/>
    </source>
</evidence>
<protein>
    <submittedName>
        <fullName evidence="2">Uncharacterized protein</fullName>
    </submittedName>
</protein>
<reference evidence="3" key="1">
    <citation type="submission" date="2016-11" db="EMBL/GenBank/DDBJ databases">
        <authorList>
            <person name="Varghese N."/>
            <person name="Submissions S."/>
        </authorList>
    </citation>
    <scope>NUCLEOTIDE SEQUENCE [LARGE SCALE GENOMIC DNA]</scope>
    <source>
        <strain evidence="3">DSM 29440</strain>
    </source>
</reference>
<dbReference type="RefSeq" id="WP_139301226.1">
    <property type="nucleotide sequence ID" value="NZ_FSRL01000001.1"/>
</dbReference>
<dbReference type="OrthoDB" id="7871100at2"/>
<dbReference type="Proteomes" id="UP000184932">
    <property type="component" value="Unassembled WGS sequence"/>
</dbReference>